<reference evidence="1 2" key="1">
    <citation type="journal article" date="2017" name="Water Res.">
        <title>Comammox in drinking water systems.</title>
        <authorList>
            <person name="Wang Y."/>
            <person name="Ma L."/>
            <person name="Mao Y."/>
            <person name="Jiang X."/>
            <person name="Xia Y."/>
            <person name="Yu K."/>
            <person name="Li B."/>
            <person name="Zhang T."/>
        </authorList>
    </citation>
    <scope>NUCLEOTIDE SEQUENCE [LARGE SCALE GENOMIC DNA]</scope>
    <source>
        <strain evidence="1">SG_bin8</strain>
    </source>
</reference>
<proteinExistence type="predicted"/>
<sequence length="240" mass="27309">MGHLVIIRSERGGEGRTLIAHLLTAFLMDRGVDWYVFSSAAREIPQRSQNKQRFAAVNIHETAEQVRFVDTIMRAPDAWTLLDLAQSDYRAFLDFCDYTGIIADLAENGVETWSMRVYSQPLRDVRASFWPDCLVDAREILVVNNSSPAHLRDWRSSPIRTELTERRVPEFVLPRMDEGAIQHYLSQRLPLSEFLAKGGGSGKDVFARAQLAKLFQVFQPQVAQLLLSRDLGRLSGPMFQ</sequence>
<dbReference type="STRING" id="1827387.A4S15_06545"/>
<evidence type="ECO:0000313" key="1">
    <source>
        <dbReference type="EMBL" id="OQW52499.1"/>
    </source>
</evidence>
<evidence type="ECO:0000313" key="2">
    <source>
        <dbReference type="Proteomes" id="UP000192872"/>
    </source>
</evidence>
<protein>
    <submittedName>
        <fullName evidence="1">Uncharacterized protein</fullName>
    </submittedName>
</protein>
<dbReference type="AlphaFoldDB" id="A0A1W9HYK2"/>
<gene>
    <name evidence="1" type="ORF">A4S15_06545</name>
</gene>
<organism evidence="1 2">
    <name type="scientific">Candidatus Raskinella chloraquaticus</name>
    <dbReference type="NCBI Taxonomy" id="1951219"/>
    <lineage>
        <taxon>Bacteria</taxon>
        <taxon>Pseudomonadati</taxon>
        <taxon>Pseudomonadota</taxon>
        <taxon>Alphaproteobacteria</taxon>
        <taxon>Hyphomicrobiales</taxon>
        <taxon>Phreatobacteraceae</taxon>
        <taxon>Candidatus Raskinella</taxon>
    </lineage>
</organism>
<dbReference type="EMBL" id="LWDL01000012">
    <property type="protein sequence ID" value="OQW52499.1"/>
    <property type="molecule type" value="Genomic_DNA"/>
</dbReference>
<comment type="caution">
    <text evidence="1">The sequence shown here is derived from an EMBL/GenBank/DDBJ whole genome shotgun (WGS) entry which is preliminary data.</text>
</comment>
<name>A0A1W9HYK2_9HYPH</name>
<dbReference type="Proteomes" id="UP000192872">
    <property type="component" value="Unassembled WGS sequence"/>
</dbReference>
<accession>A0A1W9HYK2</accession>